<dbReference type="PROSITE" id="PS50888">
    <property type="entry name" value="BHLH"/>
    <property type="match status" value="1"/>
</dbReference>
<dbReference type="InterPro" id="IPR035965">
    <property type="entry name" value="PAS-like_dom_sf"/>
</dbReference>
<accession>A0A9P0DW68</accession>
<feature type="compositionally biased region" description="Basic and acidic residues" evidence="2">
    <location>
        <begin position="647"/>
        <end position="658"/>
    </location>
</feature>
<dbReference type="GO" id="GO:0046983">
    <property type="term" value="F:protein dimerization activity"/>
    <property type="evidence" value="ECO:0007669"/>
    <property type="project" value="InterPro"/>
</dbReference>
<gene>
    <name evidence="5" type="ORF">NEZAVI_LOCUS558</name>
</gene>
<evidence type="ECO:0000256" key="1">
    <source>
        <dbReference type="ARBA" id="ARBA00022737"/>
    </source>
</evidence>
<dbReference type="CDD" id="cd00130">
    <property type="entry name" value="PAS"/>
    <property type="match status" value="2"/>
</dbReference>
<dbReference type="SMART" id="SM00086">
    <property type="entry name" value="PAC"/>
    <property type="match status" value="1"/>
</dbReference>
<dbReference type="InterPro" id="IPR050933">
    <property type="entry name" value="Circadian_TF"/>
</dbReference>
<dbReference type="InterPro" id="IPR011598">
    <property type="entry name" value="bHLH_dom"/>
</dbReference>
<reference evidence="5" key="1">
    <citation type="submission" date="2022-01" db="EMBL/GenBank/DDBJ databases">
        <authorList>
            <person name="King R."/>
        </authorList>
    </citation>
    <scope>NUCLEOTIDE SEQUENCE</scope>
</reference>
<dbReference type="SUPFAM" id="SSF47459">
    <property type="entry name" value="HLH, helix-loop-helix DNA-binding domain"/>
    <property type="match status" value="1"/>
</dbReference>
<dbReference type="InterPro" id="IPR000014">
    <property type="entry name" value="PAS"/>
</dbReference>
<feature type="domain" description="PAS" evidence="3">
    <location>
        <begin position="279"/>
        <end position="328"/>
    </location>
</feature>
<dbReference type="Pfam" id="PF00989">
    <property type="entry name" value="PAS"/>
    <property type="match status" value="1"/>
</dbReference>
<proteinExistence type="predicted"/>
<evidence type="ECO:0000259" key="4">
    <source>
        <dbReference type="PROSITE" id="PS50888"/>
    </source>
</evidence>
<keyword evidence="1" id="KW-0677">Repeat</keyword>
<dbReference type="InterPro" id="IPR036638">
    <property type="entry name" value="HLH_DNA-bd_sf"/>
</dbReference>
<sequence length="668" mass="76615">MSAMCEWSYMPSQPQSWYYPQFTHQVHQMDYNYLHCSEYYTAASTSSRQQRNQAEKNRRDKLNQSISTLASLVVPYTSSGKKVDKTSVLRLSANFLMRHMHLKENEQLAVPSEWCQKLLDELQGMLLVVSSSGKIIFWSENVESFLGHQQNDLLGQSLFDITHKDDKMELEQNLKPTNGNDTIIRKGEATCRPERRSFFLRLKQRPASKSDQPQYEVFHVEGHIRYRKQQQSKIKNENGVITNESVFVAFVRSHKQRNVNDNSLFEALKEEWVTRHLLDGTIIFSDHRISYLSGYLSEEVTGNLAFTYMHQDDVRWVMIALRKMYSHNESYGWSCYRLQSKNGDYIYLKTHGFLEKDGKGHIQSFICINTLVTPEDGEKYIAEMKSIYTPMIYKSELAEPAVTALVETSMNGSPVSTNDIEELPLTPNPKGIKLAVELMLSGLPPDIRQDTSVTCEAKTKRPSQDIPSVEVLNQDLGVKMSNLAGKYDRPSVIKSVSATERMKRSPESVEETEAKRHRGNISVIVNDPRSQLDTYSLDTNFFFSTDILDSASTSFLQFSDDDPLRIPDGTSSDLWDAPDSDLEDGVLRGHLHLENRIQSQGVQIQKIEEDLQTVPLTSSHVYQNQFTHLKAEHQRQQELLKNLQQDHQRQQTTKEHISLRGAEQNIGV</sequence>
<keyword evidence="6" id="KW-1185">Reference proteome</keyword>
<evidence type="ECO:0000313" key="6">
    <source>
        <dbReference type="Proteomes" id="UP001152798"/>
    </source>
</evidence>
<dbReference type="CDD" id="cd11391">
    <property type="entry name" value="bHLH_PAS"/>
    <property type="match status" value="1"/>
</dbReference>
<dbReference type="NCBIfam" id="TIGR00229">
    <property type="entry name" value="sensory_box"/>
    <property type="match status" value="1"/>
</dbReference>
<feature type="domain" description="PAS" evidence="3">
    <location>
        <begin position="117"/>
        <end position="181"/>
    </location>
</feature>
<protein>
    <submittedName>
        <fullName evidence="5">Uncharacterized protein</fullName>
    </submittedName>
</protein>
<dbReference type="SMART" id="SM00091">
    <property type="entry name" value="PAS"/>
    <property type="match status" value="2"/>
</dbReference>
<evidence type="ECO:0000259" key="3">
    <source>
        <dbReference type="PROSITE" id="PS50112"/>
    </source>
</evidence>
<dbReference type="Gene3D" id="3.30.450.20">
    <property type="entry name" value="PAS domain"/>
    <property type="match status" value="2"/>
</dbReference>
<dbReference type="GO" id="GO:0045944">
    <property type="term" value="P:positive regulation of transcription by RNA polymerase II"/>
    <property type="evidence" value="ECO:0007669"/>
    <property type="project" value="UniProtKB-ARBA"/>
</dbReference>
<dbReference type="AlphaFoldDB" id="A0A9P0DW68"/>
<dbReference type="SMART" id="SM00353">
    <property type="entry name" value="HLH"/>
    <property type="match status" value="1"/>
</dbReference>
<dbReference type="Pfam" id="PF00010">
    <property type="entry name" value="HLH"/>
    <property type="match status" value="1"/>
</dbReference>
<organism evidence="5 6">
    <name type="scientific">Nezara viridula</name>
    <name type="common">Southern green stink bug</name>
    <name type="synonym">Cimex viridulus</name>
    <dbReference type="NCBI Taxonomy" id="85310"/>
    <lineage>
        <taxon>Eukaryota</taxon>
        <taxon>Metazoa</taxon>
        <taxon>Ecdysozoa</taxon>
        <taxon>Arthropoda</taxon>
        <taxon>Hexapoda</taxon>
        <taxon>Insecta</taxon>
        <taxon>Pterygota</taxon>
        <taxon>Neoptera</taxon>
        <taxon>Paraneoptera</taxon>
        <taxon>Hemiptera</taxon>
        <taxon>Heteroptera</taxon>
        <taxon>Panheteroptera</taxon>
        <taxon>Pentatomomorpha</taxon>
        <taxon>Pentatomoidea</taxon>
        <taxon>Pentatomidae</taxon>
        <taxon>Pentatominae</taxon>
        <taxon>Nezara</taxon>
    </lineage>
</organism>
<dbReference type="InterPro" id="IPR001610">
    <property type="entry name" value="PAC"/>
</dbReference>
<dbReference type="EMBL" id="OV725077">
    <property type="protein sequence ID" value="CAH1389094.1"/>
    <property type="molecule type" value="Genomic_DNA"/>
</dbReference>
<dbReference type="OrthoDB" id="7788762at2759"/>
<feature type="domain" description="BHLH" evidence="4">
    <location>
        <begin position="46"/>
        <end position="99"/>
    </location>
</feature>
<evidence type="ECO:0000313" key="5">
    <source>
        <dbReference type="EMBL" id="CAH1389094.1"/>
    </source>
</evidence>
<dbReference type="Gene3D" id="4.10.280.10">
    <property type="entry name" value="Helix-loop-helix DNA-binding domain"/>
    <property type="match status" value="1"/>
</dbReference>
<dbReference type="PANTHER" id="PTHR23042">
    <property type="entry name" value="CIRCADIAN PROTEIN CLOCK/ARNT/BMAL/PAS"/>
    <property type="match status" value="1"/>
</dbReference>
<dbReference type="SUPFAM" id="SSF55785">
    <property type="entry name" value="PYP-like sensor domain (PAS domain)"/>
    <property type="match status" value="2"/>
</dbReference>
<name>A0A9P0DW68_NEZVI</name>
<dbReference type="InterPro" id="IPR013767">
    <property type="entry name" value="PAS_fold"/>
</dbReference>
<evidence type="ECO:0000256" key="2">
    <source>
        <dbReference type="SAM" id="MobiDB-lite"/>
    </source>
</evidence>
<dbReference type="PROSITE" id="PS50112">
    <property type="entry name" value="PAS"/>
    <property type="match status" value="2"/>
</dbReference>
<dbReference type="Pfam" id="PF14598">
    <property type="entry name" value="PAS_11"/>
    <property type="match status" value="1"/>
</dbReference>
<feature type="region of interest" description="Disordered" evidence="2">
    <location>
        <begin position="647"/>
        <end position="668"/>
    </location>
</feature>
<dbReference type="Proteomes" id="UP001152798">
    <property type="component" value="Chromosome 1"/>
</dbReference>